<feature type="region of interest" description="Disordered" evidence="3">
    <location>
        <begin position="1072"/>
        <end position="1112"/>
    </location>
</feature>
<dbReference type="GO" id="GO:0005634">
    <property type="term" value="C:nucleus"/>
    <property type="evidence" value="ECO:0007669"/>
    <property type="project" value="TreeGrafter"/>
</dbReference>
<feature type="compositionally biased region" description="Basic and acidic residues" evidence="3">
    <location>
        <begin position="139"/>
        <end position="155"/>
    </location>
</feature>
<feature type="compositionally biased region" description="Basic residues" evidence="3">
    <location>
        <begin position="640"/>
        <end position="650"/>
    </location>
</feature>
<feature type="compositionally biased region" description="Basic and acidic residues" evidence="3">
    <location>
        <begin position="626"/>
        <end position="639"/>
    </location>
</feature>
<dbReference type="EMBL" id="BTFZ01000001">
    <property type="protein sequence ID" value="GMM33261.1"/>
    <property type="molecule type" value="Genomic_DNA"/>
</dbReference>
<reference evidence="4 5" key="1">
    <citation type="journal article" date="2023" name="Elife">
        <title>Identification of key yeast species and microbe-microbe interactions impacting larval growth of Drosophila in the wild.</title>
        <authorList>
            <person name="Mure A."/>
            <person name="Sugiura Y."/>
            <person name="Maeda R."/>
            <person name="Honda K."/>
            <person name="Sakurai N."/>
            <person name="Takahashi Y."/>
            <person name="Watada M."/>
            <person name="Katoh T."/>
            <person name="Gotoh A."/>
            <person name="Gotoh Y."/>
            <person name="Taniguchi I."/>
            <person name="Nakamura K."/>
            <person name="Hayashi T."/>
            <person name="Katayama T."/>
            <person name="Uemura T."/>
            <person name="Hattori Y."/>
        </authorList>
    </citation>
    <scope>NUCLEOTIDE SEQUENCE [LARGE SCALE GENOMIC DNA]</scope>
    <source>
        <strain evidence="4 5">SC-9</strain>
    </source>
</reference>
<accession>A0AAV5QEV3</accession>
<organism evidence="4 5">
    <name type="scientific">Saccharomycopsis crataegensis</name>
    <dbReference type="NCBI Taxonomy" id="43959"/>
    <lineage>
        <taxon>Eukaryota</taxon>
        <taxon>Fungi</taxon>
        <taxon>Dikarya</taxon>
        <taxon>Ascomycota</taxon>
        <taxon>Saccharomycotina</taxon>
        <taxon>Saccharomycetes</taxon>
        <taxon>Saccharomycopsidaceae</taxon>
        <taxon>Saccharomycopsis</taxon>
    </lineage>
</organism>
<dbReference type="GeneID" id="90071240"/>
<feature type="compositionally biased region" description="Basic and acidic residues" evidence="3">
    <location>
        <begin position="113"/>
        <end position="126"/>
    </location>
</feature>
<evidence type="ECO:0000256" key="3">
    <source>
        <dbReference type="SAM" id="MobiDB-lite"/>
    </source>
</evidence>
<evidence type="ECO:0000256" key="2">
    <source>
        <dbReference type="ARBA" id="ARBA00023306"/>
    </source>
</evidence>
<feature type="compositionally biased region" description="Low complexity" evidence="3">
    <location>
        <begin position="157"/>
        <end position="173"/>
    </location>
</feature>
<sequence length="1195" mass="136938">MSGAFWRFGNDYQVMSAINKLLDDISDEARELNYHPSVEDQDKTLQMTIEEIEEDSDIEVLDKLLDQQDILQELLSSNTRLIDFLKNFKILNRLVELVILDFDEYNKLKARQEKKKKESLKNRENDNSGDETLDTQADNEIKENDADTVVVKEQESENANEYSSSSSSSPSESDGNVTPHRSESSTMDDNSLSSFLDSNSYYHLDGTNDDDDDENEDLNDGPEEIYSRRCQVAAEILSSDIWSITDAFINYPRLLIKLWTILDSQKPLSMMKSTFFSKINEHLLDMKLEELVSYIINHERNLTNRFFNHINNPQLMDFLLKLISTDKSNNSNGIILLLKRQKFIPKLINFLKPKYDNAIQTSAGDFLKAFITISGNSASGQDGNGAADNSLIGPNELTRQLVSKKMVKKLVNNMLCGGNSLSNGVGIVIEIIRKNNSDYDVFQVLFITIETHPPQLRDPIYLGNLVKVFSRNIKRFKKMLLHGSIQHPLDNHQKTKVDTSFGKKIEPLGFERFKICELVAELLHCSNMALLNEATGEKMVKERDIERAKVLKSEFEMFDEVRQNYLQELKLNGDERLAGYIENDTLPISENVWVDATDSEDEIIKDDHSHEIVSNINRLSINDEAKDSASVKSIRSEHNKNKRAKVNKNIKSKEGVIESESDDDSDSEVTNTDSDDEDTMLDDDNDTITDDEDSENDNDDDSDTVYEIDLSDQVSSEDELDTKIAGDEFTFDFGDLIQADSYKNEFRVKDRQYYDAEEKSIRDKFVVGDQLKIALQDSNIILIIIDFFFKFPWNNFLHNVVYDIIQQILNGSIDVGFNKYLIINLFLKQRGFILEKILRGYEFSEKYEKLNRSLRLGYMGHLTLISEEIVKFLSFSNLKNLFWEPLEGQENLDKEYEFVNNGEEWNNYVNNILIETREQFNSVLGGGSLTDDYEIVDDSNDADNNDIDDKENGHIQQENDNDDDDDDDDDDDEEDDDDDDDEYHGNNSNGDHEVDNNDDEFTHDTGNHQASDARTETSQAFYYDNLDKDDDYNHESINSDKEHELISGSDAILGDTDISKNDQYKWHYLDKSEYNSGNDINGDRDGDVGDADDDDEYIDPNDDGNNYANNNKDLYSYSSIISHTTENDADKSMEDEDLEDLDVDDDVDIDDDDETYGLSRSKSKGDMSWNDDEQKRLLTMANYIHNNTGGSAVEH</sequence>
<gene>
    <name evidence="4" type="ORF">DASC09_005860</name>
</gene>
<feature type="region of interest" description="Disordered" evidence="3">
    <location>
        <begin position="1125"/>
        <end position="1169"/>
    </location>
</feature>
<feature type="compositionally biased region" description="Acidic residues" evidence="3">
    <location>
        <begin position="657"/>
        <end position="705"/>
    </location>
</feature>
<comment type="caution">
    <text evidence="4">The sequence shown here is derived from an EMBL/GenBank/DDBJ whole genome shotgun (WGS) entry which is preliminary data.</text>
</comment>
<feature type="compositionally biased region" description="Low complexity" evidence="3">
    <location>
        <begin position="1103"/>
        <end position="1112"/>
    </location>
</feature>
<feature type="compositionally biased region" description="Acidic residues" evidence="3">
    <location>
        <begin position="934"/>
        <end position="949"/>
    </location>
</feature>
<dbReference type="Proteomes" id="UP001360560">
    <property type="component" value="Unassembled WGS sequence"/>
</dbReference>
<dbReference type="PANTHER" id="PTHR12634">
    <property type="entry name" value="SIT4 YEAST -ASSOCIATING PROTEIN-RELATED"/>
    <property type="match status" value="1"/>
</dbReference>
<keyword evidence="5" id="KW-1185">Reference proteome</keyword>
<feature type="compositionally biased region" description="Acidic residues" evidence="3">
    <location>
        <begin position="1133"/>
        <end position="1155"/>
    </location>
</feature>
<protein>
    <submittedName>
        <fullName evidence="4">Sap190 protein</fullName>
    </submittedName>
</protein>
<feature type="region of interest" description="Disordered" evidence="3">
    <location>
        <begin position="113"/>
        <end position="190"/>
    </location>
</feature>
<dbReference type="Pfam" id="PF04499">
    <property type="entry name" value="SAPS"/>
    <property type="match status" value="1"/>
</dbReference>
<dbReference type="GO" id="GO:0019888">
    <property type="term" value="F:protein phosphatase regulator activity"/>
    <property type="evidence" value="ECO:0007669"/>
    <property type="project" value="TreeGrafter"/>
</dbReference>
<dbReference type="GO" id="GO:0019903">
    <property type="term" value="F:protein phosphatase binding"/>
    <property type="evidence" value="ECO:0007669"/>
    <property type="project" value="InterPro"/>
</dbReference>
<name>A0AAV5QEV3_9ASCO</name>
<evidence type="ECO:0000313" key="4">
    <source>
        <dbReference type="EMBL" id="GMM33261.1"/>
    </source>
</evidence>
<feature type="compositionally biased region" description="Acidic residues" evidence="3">
    <location>
        <begin position="959"/>
        <end position="982"/>
    </location>
</feature>
<dbReference type="PANTHER" id="PTHR12634:SF8">
    <property type="entry name" value="FIERY MOUNTAIN, ISOFORM D"/>
    <property type="match status" value="1"/>
</dbReference>
<keyword evidence="2" id="KW-0131">Cell cycle</keyword>
<feature type="compositionally biased region" description="Basic and acidic residues" evidence="3">
    <location>
        <begin position="990"/>
        <end position="1015"/>
    </location>
</feature>
<dbReference type="InterPro" id="IPR007587">
    <property type="entry name" value="SAPS"/>
</dbReference>
<feature type="region of interest" description="Disordered" evidence="3">
    <location>
        <begin position="934"/>
        <end position="1018"/>
    </location>
</feature>
<evidence type="ECO:0000256" key="1">
    <source>
        <dbReference type="ARBA" id="ARBA00006180"/>
    </source>
</evidence>
<feature type="compositionally biased region" description="Acidic residues" evidence="3">
    <location>
        <begin position="1088"/>
        <end position="1102"/>
    </location>
</feature>
<feature type="region of interest" description="Disordered" evidence="3">
    <location>
        <begin position="626"/>
        <end position="705"/>
    </location>
</feature>
<proteinExistence type="inferred from homology"/>
<dbReference type="RefSeq" id="XP_064850261.1">
    <property type="nucleotide sequence ID" value="XM_064994189.1"/>
</dbReference>
<comment type="similarity">
    <text evidence="1">Belongs to the SAPS family.</text>
</comment>
<evidence type="ECO:0000313" key="5">
    <source>
        <dbReference type="Proteomes" id="UP001360560"/>
    </source>
</evidence>
<dbReference type="AlphaFoldDB" id="A0AAV5QEV3"/>
<dbReference type="GO" id="GO:0005829">
    <property type="term" value="C:cytosol"/>
    <property type="evidence" value="ECO:0007669"/>
    <property type="project" value="TreeGrafter"/>
</dbReference>